<evidence type="ECO:0000313" key="3">
    <source>
        <dbReference type="Proteomes" id="UP000188268"/>
    </source>
</evidence>
<sequence length="22" mass="2473">MANRRERRLGARSISSKRTGGL</sequence>
<evidence type="ECO:0000256" key="1">
    <source>
        <dbReference type="SAM" id="MobiDB-lite"/>
    </source>
</evidence>
<accession>A0A1R3J9X8</accession>
<dbReference type="EMBL" id="AWWV01008299">
    <property type="protein sequence ID" value="OMO91600.1"/>
    <property type="molecule type" value="Genomic_DNA"/>
</dbReference>
<organism evidence="2 3">
    <name type="scientific">Corchorus capsularis</name>
    <name type="common">Jute</name>
    <dbReference type="NCBI Taxonomy" id="210143"/>
    <lineage>
        <taxon>Eukaryota</taxon>
        <taxon>Viridiplantae</taxon>
        <taxon>Streptophyta</taxon>
        <taxon>Embryophyta</taxon>
        <taxon>Tracheophyta</taxon>
        <taxon>Spermatophyta</taxon>
        <taxon>Magnoliopsida</taxon>
        <taxon>eudicotyledons</taxon>
        <taxon>Gunneridae</taxon>
        <taxon>Pentapetalae</taxon>
        <taxon>rosids</taxon>
        <taxon>malvids</taxon>
        <taxon>Malvales</taxon>
        <taxon>Malvaceae</taxon>
        <taxon>Grewioideae</taxon>
        <taxon>Apeibeae</taxon>
        <taxon>Corchorus</taxon>
    </lineage>
</organism>
<reference evidence="2 3" key="1">
    <citation type="submission" date="2013-09" db="EMBL/GenBank/DDBJ databases">
        <title>Corchorus capsularis genome sequencing.</title>
        <authorList>
            <person name="Alam M."/>
            <person name="Haque M.S."/>
            <person name="Islam M.S."/>
            <person name="Emdad E.M."/>
            <person name="Islam M.M."/>
            <person name="Ahmed B."/>
            <person name="Halim A."/>
            <person name="Hossen Q.M.M."/>
            <person name="Hossain M.Z."/>
            <person name="Ahmed R."/>
            <person name="Khan M.M."/>
            <person name="Islam R."/>
            <person name="Rashid M.M."/>
            <person name="Khan S.A."/>
            <person name="Rahman M.S."/>
            <person name="Alam M."/>
        </authorList>
    </citation>
    <scope>NUCLEOTIDE SEQUENCE [LARGE SCALE GENOMIC DNA]</scope>
    <source>
        <strain evidence="3">cv. CVL-1</strain>
        <tissue evidence="2">Whole seedling</tissue>
    </source>
</reference>
<dbReference type="Gramene" id="OMO91600">
    <property type="protein sequence ID" value="OMO91600"/>
    <property type="gene ID" value="CCACVL1_07065"/>
</dbReference>
<protein>
    <submittedName>
        <fullName evidence="2">Uncharacterized protein</fullName>
    </submittedName>
</protein>
<evidence type="ECO:0000313" key="2">
    <source>
        <dbReference type="EMBL" id="OMO91600.1"/>
    </source>
</evidence>
<dbReference type="AlphaFoldDB" id="A0A1R3J9X8"/>
<proteinExistence type="predicted"/>
<keyword evidence="3" id="KW-1185">Reference proteome</keyword>
<comment type="caution">
    <text evidence="2">The sequence shown here is derived from an EMBL/GenBank/DDBJ whole genome shotgun (WGS) entry which is preliminary data.</text>
</comment>
<gene>
    <name evidence="2" type="ORF">CCACVL1_07065</name>
</gene>
<feature type="compositionally biased region" description="Polar residues" evidence="1">
    <location>
        <begin position="13"/>
        <end position="22"/>
    </location>
</feature>
<name>A0A1R3J9X8_COCAP</name>
<feature type="region of interest" description="Disordered" evidence="1">
    <location>
        <begin position="1"/>
        <end position="22"/>
    </location>
</feature>
<dbReference type="Proteomes" id="UP000188268">
    <property type="component" value="Unassembled WGS sequence"/>
</dbReference>